<accession>A0A8J7TK40</accession>
<feature type="transmembrane region" description="Helical" evidence="1">
    <location>
        <begin position="12"/>
        <end position="31"/>
    </location>
</feature>
<comment type="caution">
    <text evidence="2">The sequence shown here is derived from an EMBL/GenBank/DDBJ whole genome shotgun (WGS) entry which is preliminary data.</text>
</comment>
<evidence type="ECO:0000256" key="1">
    <source>
        <dbReference type="SAM" id="Phobius"/>
    </source>
</evidence>
<keyword evidence="1" id="KW-0472">Membrane</keyword>
<organism evidence="2 3">
    <name type="scientific">Candidatus Obscuribacter phosphatis</name>
    <dbReference type="NCBI Taxonomy" id="1906157"/>
    <lineage>
        <taxon>Bacteria</taxon>
        <taxon>Bacillati</taxon>
        <taxon>Candidatus Melainabacteria</taxon>
        <taxon>Candidatus Obscuribacterales</taxon>
        <taxon>Candidatus Obscuribacteraceae</taxon>
        <taxon>Candidatus Obscuribacter</taxon>
    </lineage>
</organism>
<dbReference type="EMBL" id="JAFLCK010000001">
    <property type="protein sequence ID" value="MBN8659034.1"/>
    <property type="molecule type" value="Genomic_DNA"/>
</dbReference>
<evidence type="ECO:0000313" key="3">
    <source>
        <dbReference type="Proteomes" id="UP000664277"/>
    </source>
</evidence>
<proteinExistence type="predicted"/>
<keyword evidence="1" id="KW-1133">Transmembrane helix</keyword>
<sequence>MSEHPLDHRQRAANILFHLKLLVSLIFALILTNNLQANAQSTVFEERHKVSGWEEPLCNRDNNLRHYYWTDIDASSRYRVNVINRVAPSKKSSYTIINRTASPNKPSAMSAKARKVGDNQIASGDVSGYLRNQQQAASYGNRSVASTYGSYSFSQPVRSTAQYDSNRNVKGRVLSY</sequence>
<gene>
    <name evidence="2" type="ORF">J0M35_01625</name>
</gene>
<dbReference type="Proteomes" id="UP000664277">
    <property type="component" value="Unassembled WGS sequence"/>
</dbReference>
<dbReference type="AlphaFoldDB" id="A0A8J7TK40"/>
<reference evidence="2" key="1">
    <citation type="submission" date="2021-02" db="EMBL/GenBank/DDBJ databases">
        <title>Genome-Resolved Metagenomics of a Microbial Community Performing Photosynthetic Biological Nutrient Removal.</title>
        <authorList>
            <person name="Mcdaniel E.A."/>
        </authorList>
    </citation>
    <scope>NUCLEOTIDE SEQUENCE</scope>
    <source>
        <strain evidence="2">UWPOB_OBS1</strain>
    </source>
</reference>
<evidence type="ECO:0000313" key="2">
    <source>
        <dbReference type="EMBL" id="MBN8659034.1"/>
    </source>
</evidence>
<protein>
    <submittedName>
        <fullName evidence="2">Uncharacterized protein</fullName>
    </submittedName>
</protein>
<keyword evidence="1" id="KW-0812">Transmembrane</keyword>
<name>A0A8J7TK40_9BACT</name>